<dbReference type="VEuPathDB" id="AmoebaDB:KM1_015110"/>
<dbReference type="Proteomes" id="UP000078387">
    <property type="component" value="Unassembled WGS sequence"/>
</dbReference>
<accession>A0A175JEP1</accession>
<dbReference type="VEuPathDB" id="AmoebaDB:EHI_110230"/>
<evidence type="ECO:0000313" key="3">
    <source>
        <dbReference type="Proteomes" id="UP000078387"/>
    </source>
</evidence>
<name>A0A175JEP1_ENTHI</name>
<dbReference type="VEuPathDB" id="AmoebaDB:EHI7A_004080"/>
<dbReference type="SUPFAM" id="SSF88723">
    <property type="entry name" value="PIN domain-like"/>
    <property type="match status" value="1"/>
</dbReference>
<dbReference type="Gene3D" id="3.40.50.1010">
    <property type="entry name" value="5'-nuclease"/>
    <property type="match status" value="1"/>
</dbReference>
<evidence type="ECO:0008006" key="4">
    <source>
        <dbReference type="Google" id="ProtNLM"/>
    </source>
</evidence>
<evidence type="ECO:0000313" key="2">
    <source>
        <dbReference type="EMBL" id="GAT92149.1"/>
    </source>
</evidence>
<dbReference type="AlphaFoldDB" id="A0A175JEP1"/>
<evidence type="ECO:0000256" key="1">
    <source>
        <dbReference type="ARBA" id="ARBA00009495"/>
    </source>
</evidence>
<protein>
    <recommendedName>
        <fullName evidence="4">Asteroid domain-containing protein</fullName>
    </recommendedName>
</protein>
<dbReference type="InterPro" id="IPR029060">
    <property type="entry name" value="PIN-like_dom_sf"/>
</dbReference>
<sequence>MFSLFLNFTQKRIKKMLLSIYKIRNIKLNLTTFLRHLEKGFPLFLIAEKYYKETTNNTKLIIDGSGFMFQILEECNSDMFSLDQFFKKMYSICLLNHIQLIFVFDGMTQPIKFHESISRLIQQSKENKKFFSKPSTVNELPITIFSGLKRSIKYLLLKYGFECVRAYAEADPVIIEKSVEVNAYGVVTSDSDFYLSKANIVFNTSNFIKLFLKVINERNHPNLKIYFKGIRTSDVISYFNFNKDFIPLFSCICGNDFTKSLSRKLRKRLNIVENINVINDVVNYFRKTEFTPITLLNFLQSTLSKNDFDLLKAALKQINRMCCITPPSIETIRKEEVSPLPPEKFPNCYYSFSITLSAISVASFPSLRCWDKFDSPAFVCSKIRSLLYSLVQPNSEVIEYFDNKSNDVRIGHSIKTGINVDGDLCHWLDLLKFPIKSIQLVQKWKDNCVEFWKIMTFITMKYIQIYSSDFSNFAFCVVTWYSLCSQYPNVYQPPEYRPKRKVDHRMPIHLFTYIHGISYHLLEIVIDRCDIDYHFVEQFYSPNLYTFSKIYDKSNTDTLFLRLDELCKNDEIFNEICDALNLKKN</sequence>
<dbReference type="eggNOG" id="ENOG502RBSI">
    <property type="taxonomic scope" value="Eukaryota"/>
</dbReference>
<dbReference type="PANTHER" id="PTHR15976:SF16">
    <property type="entry name" value="ASTEROID DOMAIN-CONTAINING PROTEIN"/>
    <property type="match status" value="1"/>
</dbReference>
<proteinExistence type="inferred from homology"/>
<comment type="similarity">
    <text evidence="1">Belongs to the constitutive coactivator of PPAR-gamma family.</text>
</comment>
<dbReference type="EMBL" id="BDEQ01000001">
    <property type="protein sequence ID" value="GAT92149.1"/>
    <property type="molecule type" value="Genomic_DNA"/>
</dbReference>
<dbReference type="GO" id="GO:0005634">
    <property type="term" value="C:nucleus"/>
    <property type="evidence" value="ECO:0007669"/>
    <property type="project" value="TreeGrafter"/>
</dbReference>
<gene>
    <name evidence="2" type="ORF">CL6EHI_110230</name>
</gene>
<dbReference type="InterPro" id="IPR026784">
    <property type="entry name" value="Coact_PPARg"/>
</dbReference>
<comment type="caution">
    <text evidence="2">The sequence shown here is derived from an EMBL/GenBank/DDBJ whole genome shotgun (WGS) entry which is preliminary data.</text>
</comment>
<dbReference type="VEuPathDB" id="AmoebaDB:EHI5A_013830"/>
<dbReference type="PANTHER" id="PTHR15976">
    <property type="entry name" value="CONSTITUTIVE COACTIVATOR OF PEROXISOME PROLIFERATOR-ACTIVATED RECEPTOR GAMMA"/>
    <property type="match status" value="1"/>
</dbReference>
<dbReference type="VEuPathDB" id="AmoebaDB:EHI8A_001910"/>
<organism evidence="2 3">
    <name type="scientific">Entamoeba histolytica</name>
    <dbReference type="NCBI Taxonomy" id="5759"/>
    <lineage>
        <taxon>Eukaryota</taxon>
        <taxon>Amoebozoa</taxon>
        <taxon>Evosea</taxon>
        <taxon>Archamoebae</taxon>
        <taxon>Mastigamoebida</taxon>
        <taxon>Entamoebidae</taxon>
        <taxon>Entamoeba</taxon>
    </lineage>
</organism>
<reference evidence="2 3" key="1">
    <citation type="submission" date="2016-05" db="EMBL/GenBank/DDBJ databases">
        <title>First whole genome sequencing of Entamoeba histolytica HM1:IMSS-clone-6.</title>
        <authorList>
            <person name="Mukherjee Avik.K."/>
            <person name="Izumyama S."/>
            <person name="Nakada-Tsukui K."/>
            <person name="Nozaki T."/>
        </authorList>
    </citation>
    <scope>NUCLEOTIDE SEQUENCE [LARGE SCALE GENOMIC DNA]</scope>
    <source>
        <strain evidence="2 3">HM1:IMSS clone 6</strain>
    </source>
</reference>